<dbReference type="Proteomes" id="UP001153334">
    <property type="component" value="Unassembled WGS sequence"/>
</dbReference>
<evidence type="ECO:0000313" key="1">
    <source>
        <dbReference type="EMBL" id="KAJ8107304.1"/>
    </source>
</evidence>
<sequence length="116" mass="13628">MQEMSDSEKLRYKWMRYLPQKDDHPWGGYWRRLYDCIKAKIETAPLIRPLSKIFKYRTKEVRKLTTLAKDTNGEAIFPDAFPVMYVSDEYDVADLDYLEDIGGPQKVVSADEVGRD</sequence>
<organism evidence="1 2">
    <name type="scientific">Nemania bipapillata</name>
    <dbReference type="NCBI Taxonomy" id="110536"/>
    <lineage>
        <taxon>Eukaryota</taxon>
        <taxon>Fungi</taxon>
        <taxon>Dikarya</taxon>
        <taxon>Ascomycota</taxon>
        <taxon>Pezizomycotina</taxon>
        <taxon>Sordariomycetes</taxon>
        <taxon>Xylariomycetidae</taxon>
        <taxon>Xylariales</taxon>
        <taxon>Xylariaceae</taxon>
        <taxon>Nemania</taxon>
    </lineage>
</organism>
<proteinExistence type="predicted"/>
<reference evidence="1" key="1">
    <citation type="submission" date="2022-11" db="EMBL/GenBank/DDBJ databases">
        <title>Genome Sequence of Nemania bipapillata.</title>
        <authorList>
            <person name="Buettner E."/>
        </authorList>
    </citation>
    <scope>NUCLEOTIDE SEQUENCE</scope>
    <source>
        <strain evidence="1">CP14</strain>
    </source>
</reference>
<keyword evidence="2" id="KW-1185">Reference proteome</keyword>
<gene>
    <name evidence="1" type="ORF">ONZ43_g6777</name>
</gene>
<accession>A0ACC2HWI6</accession>
<evidence type="ECO:0000313" key="2">
    <source>
        <dbReference type="Proteomes" id="UP001153334"/>
    </source>
</evidence>
<comment type="caution">
    <text evidence="1">The sequence shown here is derived from an EMBL/GenBank/DDBJ whole genome shotgun (WGS) entry which is preliminary data.</text>
</comment>
<protein>
    <submittedName>
        <fullName evidence="1">Uncharacterized protein</fullName>
    </submittedName>
</protein>
<dbReference type="EMBL" id="JAPESX010002567">
    <property type="protein sequence ID" value="KAJ8107304.1"/>
    <property type="molecule type" value="Genomic_DNA"/>
</dbReference>
<name>A0ACC2HWI6_9PEZI</name>